<comment type="caution">
    <text evidence="1">The sequence shown here is derived from an EMBL/GenBank/DDBJ whole genome shotgun (WGS) entry which is preliminary data.</text>
</comment>
<accession>A0A2P8E3T6</accession>
<evidence type="ECO:0000313" key="1">
    <source>
        <dbReference type="EMBL" id="PSL04130.1"/>
    </source>
</evidence>
<dbReference type="EMBL" id="PYGE01000006">
    <property type="protein sequence ID" value="PSL04130.1"/>
    <property type="molecule type" value="Genomic_DNA"/>
</dbReference>
<dbReference type="AlphaFoldDB" id="A0A2P8E3T6"/>
<evidence type="ECO:0000313" key="2">
    <source>
        <dbReference type="Proteomes" id="UP000243528"/>
    </source>
</evidence>
<dbReference type="Proteomes" id="UP000243528">
    <property type="component" value="Unassembled WGS sequence"/>
</dbReference>
<reference evidence="1 2" key="1">
    <citation type="submission" date="2018-03" db="EMBL/GenBank/DDBJ databases">
        <title>Genomic Encyclopedia of Archaeal and Bacterial Type Strains, Phase II (KMG-II): from individual species to whole genera.</title>
        <authorList>
            <person name="Goeker M."/>
        </authorList>
    </citation>
    <scope>NUCLEOTIDE SEQUENCE [LARGE SCALE GENOMIC DNA]</scope>
    <source>
        <strain evidence="1 2">DSM 45211</strain>
    </source>
</reference>
<protein>
    <recommendedName>
        <fullName evidence="3">Gp19/Gp15/Gp42-like protein</fullName>
    </recommendedName>
</protein>
<organism evidence="1 2">
    <name type="scientific">Haloactinopolyspora alba</name>
    <dbReference type="NCBI Taxonomy" id="648780"/>
    <lineage>
        <taxon>Bacteria</taxon>
        <taxon>Bacillati</taxon>
        <taxon>Actinomycetota</taxon>
        <taxon>Actinomycetes</taxon>
        <taxon>Jiangellales</taxon>
        <taxon>Jiangellaceae</taxon>
        <taxon>Haloactinopolyspora</taxon>
    </lineage>
</organism>
<name>A0A2P8E3T6_9ACTN</name>
<evidence type="ECO:0008006" key="3">
    <source>
        <dbReference type="Google" id="ProtNLM"/>
    </source>
</evidence>
<dbReference type="RefSeq" id="WP_129710901.1">
    <property type="nucleotide sequence ID" value="NZ_ML142900.1"/>
</dbReference>
<proteinExistence type="predicted"/>
<sequence length="147" mass="16177">MDSLVTLEALEGKLDRILDEDEQRDAEGALEEASMLVRYYGAPWPDPATAPAVARILVIRSVKRYLKNTDGYSQSRAGDETVAWEEAHPAPYLTDAEQKMAASAAGRGGIQSAPISPWGELRSRRDEYVPVVGSSEPFPFHAAEDDW</sequence>
<gene>
    <name evidence="1" type="ORF">CLV30_106135</name>
</gene>
<dbReference type="OrthoDB" id="4202304at2"/>
<keyword evidence="2" id="KW-1185">Reference proteome</keyword>